<proteinExistence type="predicted"/>
<sequence length="361" mass="40739">MARCSTARESFGRPFGGAAGQTTEPRRKVRETRTTDASPSTVGRTCRLLGAELKGIGRGHPGSTRYDYEYIAITNDEAVSPAMEDGLRRLRWKVDRRPLPVPVKDIEDPIYQEMVHKAGCCGAAEFLKLYAFALLEYKRVVLLDMDSFVMGCLDPLFDDNSTILFTYDMGMCKHCGRGPDEKVPPYQGGFFVVRPSQEHFDALAGIVRQGDFREPKTKRKGVGWAGTGIGWYWGGRTIQGIFPYYFSVVRPGVSKELDPCVYNNMVDNEACQTIAAAEVRNCHFTVCQKPWKCRAARWRYDAEHQLCRELHNKWFDARAEAAISLQLVDHDDVQSWAGTRTARQLACTEKGNYVPLLEVTR</sequence>
<evidence type="ECO:0000313" key="2">
    <source>
        <dbReference type="EMBL" id="CAD8262199.1"/>
    </source>
</evidence>
<protein>
    <recommendedName>
        <fullName evidence="3">Hexosyltransferase</fullName>
    </recommendedName>
</protein>
<evidence type="ECO:0008006" key="3">
    <source>
        <dbReference type="Google" id="ProtNLM"/>
    </source>
</evidence>
<gene>
    <name evidence="2" type="ORF">PPYR1160_LOCUS11701</name>
</gene>
<dbReference type="PANTHER" id="PTHR11183">
    <property type="entry name" value="GLYCOGENIN SUBFAMILY MEMBER"/>
    <property type="match status" value="1"/>
</dbReference>
<dbReference type="Gene3D" id="3.90.550.10">
    <property type="entry name" value="Spore Coat Polysaccharide Biosynthesis Protein SpsA, Chain A"/>
    <property type="match status" value="1"/>
</dbReference>
<dbReference type="InterPro" id="IPR050587">
    <property type="entry name" value="GNT1/Glycosyltrans_8"/>
</dbReference>
<reference evidence="2" key="1">
    <citation type="submission" date="2021-01" db="EMBL/GenBank/DDBJ databases">
        <authorList>
            <person name="Corre E."/>
            <person name="Pelletier E."/>
            <person name="Niang G."/>
            <person name="Scheremetjew M."/>
            <person name="Finn R."/>
            <person name="Kale V."/>
            <person name="Holt S."/>
            <person name="Cochrane G."/>
            <person name="Meng A."/>
            <person name="Brown T."/>
            <person name="Cohen L."/>
        </authorList>
    </citation>
    <scope>NUCLEOTIDE SEQUENCE</scope>
    <source>
        <strain evidence="2">CCMP2078</strain>
    </source>
</reference>
<organism evidence="2">
    <name type="scientific">Pinguiococcus pyrenoidosus</name>
    <dbReference type="NCBI Taxonomy" id="172671"/>
    <lineage>
        <taxon>Eukaryota</taxon>
        <taxon>Sar</taxon>
        <taxon>Stramenopiles</taxon>
        <taxon>Ochrophyta</taxon>
        <taxon>Pinguiophyceae</taxon>
        <taxon>Pinguiochrysidales</taxon>
        <taxon>Pinguiochrysidaceae</taxon>
        <taxon>Pinguiococcus</taxon>
    </lineage>
</organism>
<dbReference type="EMBL" id="HBEA01015316">
    <property type="protein sequence ID" value="CAD8262199.1"/>
    <property type="molecule type" value="Transcribed_RNA"/>
</dbReference>
<dbReference type="InterPro" id="IPR029044">
    <property type="entry name" value="Nucleotide-diphossugar_trans"/>
</dbReference>
<name>A0A7R9UDL1_9STRA</name>
<evidence type="ECO:0000256" key="1">
    <source>
        <dbReference type="SAM" id="MobiDB-lite"/>
    </source>
</evidence>
<accession>A0A7R9UDL1</accession>
<dbReference type="SUPFAM" id="SSF53448">
    <property type="entry name" value="Nucleotide-diphospho-sugar transferases"/>
    <property type="match status" value="1"/>
</dbReference>
<dbReference type="AlphaFoldDB" id="A0A7R9UDL1"/>
<feature type="region of interest" description="Disordered" evidence="1">
    <location>
        <begin position="1"/>
        <end position="41"/>
    </location>
</feature>